<dbReference type="PATRIC" id="fig|37916.4.peg.1160"/>
<dbReference type="GO" id="GO:0046872">
    <property type="term" value="F:metal ion binding"/>
    <property type="evidence" value="ECO:0007669"/>
    <property type="project" value="UniProtKB-KW"/>
</dbReference>
<comment type="PTM">
    <text evidence="11">The Fe-S cluster can be nitrosylated by nitric oxide (NO).</text>
</comment>
<accession>A0A0J6ZD51</accession>
<dbReference type="GO" id="GO:0051539">
    <property type="term" value="F:4 iron, 4 sulfur cluster binding"/>
    <property type="evidence" value="ECO:0007669"/>
    <property type="project" value="UniProtKB-UniRule"/>
</dbReference>
<feature type="compositionally biased region" description="Low complexity" evidence="12">
    <location>
        <begin position="213"/>
        <end position="222"/>
    </location>
</feature>
<organism evidence="14 15">
    <name type="scientific">Mycolicibacterium chlorophenolicum</name>
    <dbReference type="NCBI Taxonomy" id="37916"/>
    <lineage>
        <taxon>Bacteria</taxon>
        <taxon>Bacillati</taxon>
        <taxon>Actinomycetota</taxon>
        <taxon>Actinomycetes</taxon>
        <taxon>Mycobacteriales</taxon>
        <taxon>Mycobacteriaceae</taxon>
        <taxon>Mycolicibacterium</taxon>
    </lineage>
</organism>
<dbReference type="STRING" id="37916.MCHLDSM_01274"/>
<evidence type="ECO:0000256" key="3">
    <source>
        <dbReference type="ARBA" id="ARBA00022485"/>
    </source>
</evidence>
<dbReference type="AlphaFoldDB" id="A0A0J6ZD51"/>
<feature type="binding site" evidence="11">
    <location>
        <position position="173"/>
    </location>
    <ligand>
        <name>[4Fe-4S] cluster</name>
        <dbReference type="ChEBI" id="CHEBI:49883"/>
    </ligand>
</feature>
<evidence type="ECO:0000256" key="5">
    <source>
        <dbReference type="ARBA" id="ARBA00023004"/>
    </source>
</evidence>
<dbReference type="GO" id="GO:0035731">
    <property type="term" value="F:dinitrosyl-iron complex binding"/>
    <property type="evidence" value="ECO:0007669"/>
    <property type="project" value="UniProtKB-UniRule"/>
</dbReference>
<feature type="domain" description="4Fe-4S Wbl-type" evidence="13">
    <location>
        <begin position="149"/>
        <end position="206"/>
    </location>
</feature>
<evidence type="ECO:0000313" key="15">
    <source>
        <dbReference type="Proteomes" id="UP000036513"/>
    </source>
</evidence>
<protein>
    <recommendedName>
        <fullName evidence="11">Transcriptional regulator WhiB</fullName>
    </recommendedName>
</protein>
<keyword evidence="9 11" id="KW-1015">Disulfide bond</keyword>
<dbReference type="Pfam" id="PF02467">
    <property type="entry name" value="Whib"/>
    <property type="match status" value="1"/>
</dbReference>
<evidence type="ECO:0000256" key="12">
    <source>
        <dbReference type="SAM" id="MobiDB-lite"/>
    </source>
</evidence>
<dbReference type="GO" id="GO:0045454">
    <property type="term" value="P:cell redox homeostasis"/>
    <property type="evidence" value="ECO:0007669"/>
    <property type="project" value="TreeGrafter"/>
</dbReference>
<dbReference type="HAMAP" id="MF_01479">
    <property type="entry name" value="WhiB"/>
    <property type="match status" value="1"/>
</dbReference>
<keyword evidence="3 11" id="KW-0004">4Fe-4S</keyword>
<feature type="binding site" evidence="11">
    <location>
        <position position="182"/>
    </location>
    <ligand>
        <name>[4Fe-4S] cluster</name>
        <dbReference type="ChEBI" id="CHEBI:49883"/>
    </ligand>
</feature>
<keyword evidence="6 11" id="KW-0411">Iron-sulfur</keyword>
<evidence type="ECO:0000256" key="6">
    <source>
        <dbReference type="ARBA" id="ARBA00023014"/>
    </source>
</evidence>
<comment type="cofactor">
    <cofactor evidence="11">
        <name>[4Fe-4S] cluster</name>
        <dbReference type="ChEBI" id="CHEBI:49883"/>
    </cofactor>
    <text evidence="11">Binds 1 [4Fe-4S] cluster per subunit. Following nitrosylation of the [4Fe-4S] cluster binds 1 [4Fe-8(NO)] cluster per subunit.</text>
</comment>
<keyword evidence="5 11" id="KW-0408">Iron</keyword>
<dbReference type="PANTHER" id="PTHR38839">
    <property type="entry name" value="TRANSCRIPTIONAL REGULATOR WHID-RELATED"/>
    <property type="match status" value="1"/>
</dbReference>
<keyword evidence="10 11" id="KW-0804">Transcription</keyword>
<feature type="binding site" evidence="11">
    <location>
        <position position="176"/>
    </location>
    <ligand>
        <name>[4Fe-4S] cluster</name>
        <dbReference type="ChEBI" id="CHEBI:49883"/>
    </ligand>
</feature>
<dbReference type="GO" id="GO:0005737">
    <property type="term" value="C:cytoplasm"/>
    <property type="evidence" value="ECO:0007669"/>
    <property type="project" value="UniProtKB-SubCell"/>
</dbReference>
<comment type="PTM">
    <text evidence="11">Upon Fe-S cluster removal intramolecular disulfide bonds are formed.</text>
</comment>
<dbReference type="InterPro" id="IPR003482">
    <property type="entry name" value="Whib"/>
</dbReference>
<name>A0A0J6ZD51_9MYCO</name>
<comment type="similarity">
    <text evidence="2 11">Belongs to the WhiB family.</text>
</comment>
<evidence type="ECO:0000256" key="1">
    <source>
        <dbReference type="ARBA" id="ARBA00004496"/>
    </source>
</evidence>
<evidence type="ECO:0000256" key="2">
    <source>
        <dbReference type="ARBA" id="ARBA00006597"/>
    </source>
</evidence>
<keyword evidence="8 11" id="KW-0238">DNA-binding</keyword>
<keyword evidence="4 11" id="KW-0479">Metal-binding</keyword>
<dbReference type="PANTHER" id="PTHR38839:SF4">
    <property type="entry name" value="TRANSCRIPTIONAL REGULATOR WHIB"/>
    <property type="match status" value="1"/>
</dbReference>
<dbReference type="GO" id="GO:0045892">
    <property type="term" value="P:negative regulation of DNA-templated transcription"/>
    <property type="evidence" value="ECO:0007669"/>
    <property type="project" value="TreeGrafter"/>
</dbReference>
<evidence type="ECO:0000256" key="10">
    <source>
        <dbReference type="ARBA" id="ARBA00023163"/>
    </source>
</evidence>
<evidence type="ECO:0000256" key="7">
    <source>
        <dbReference type="ARBA" id="ARBA00023015"/>
    </source>
</evidence>
<dbReference type="EMBL" id="JYNL01000009">
    <property type="protein sequence ID" value="KMO82651.1"/>
    <property type="molecule type" value="Genomic_DNA"/>
</dbReference>
<evidence type="ECO:0000256" key="9">
    <source>
        <dbReference type="ARBA" id="ARBA00023157"/>
    </source>
</evidence>
<evidence type="ECO:0000313" key="14">
    <source>
        <dbReference type="EMBL" id="KMO82651.1"/>
    </source>
</evidence>
<keyword evidence="7 11" id="KW-0805">Transcription regulation</keyword>
<keyword evidence="15" id="KW-1185">Reference proteome</keyword>
<dbReference type="Proteomes" id="UP000036513">
    <property type="component" value="Unassembled WGS sequence"/>
</dbReference>
<dbReference type="GO" id="GO:0003677">
    <property type="term" value="F:DNA binding"/>
    <property type="evidence" value="ECO:0007669"/>
    <property type="project" value="UniProtKB-UniRule"/>
</dbReference>
<evidence type="ECO:0000256" key="8">
    <source>
        <dbReference type="ARBA" id="ARBA00023125"/>
    </source>
</evidence>
<keyword evidence="11" id="KW-0963">Cytoplasm</keyword>
<dbReference type="InterPro" id="IPR034768">
    <property type="entry name" value="4FE4S_WBL"/>
</dbReference>
<comment type="subcellular location">
    <subcellularLocation>
        <location evidence="1 11">Cytoplasm</location>
    </subcellularLocation>
</comment>
<evidence type="ECO:0000256" key="4">
    <source>
        <dbReference type="ARBA" id="ARBA00022723"/>
    </source>
</evidence>
<feature type="binding site" evidence="11">
    <location>
        <position position="150"/>
    </location>
    <ligand>
        <name>[4Fe-4S] cluster</name>
        <dbReference type="ChEBI" id="CHEBI:49883"/>
    </ligand>
</feature>
<gene>
    <name evidence="14" type="primary">whmD_1</name>
    <name evidence="11" type="synonym">whiB</name>
    <name evidence="14" type="ORF">MCHLDSM_01274</name>
</gene>
<comment type="caution">
    <text evidence="14">The sequence shown here is derived from an EMBL/GenBank/DDBJ whole genome shotgun (WGS) entry which is preliminary data.</text>
</comment>
<sequence length="273" mass="29803">MGVANVLDGARTIALRKWDKDRCDLYHVAERAWRAQAMVVPLAAVTAQLRRVVPDGKLLTYQDQEGRTRADVAAKFTEAREALLAGNTALARQTGDVQAPQREDSARAAAPLIVGDNEDEPPTTAVTNISLAHLLGLDLSDDQWQRKSLCAQTDPEAFFPEKGGSTRDAKRICQRCPVIGDCLNAALANDERFGIWGGLSERERRRLKRNLEAAANGAAAPSDVDEDLDELDEDGLDVDDDSDDLDDVDDDALGLDFDLDSLNDFDDDIRKAG</sequence>
<reference evidence="14 15" key="1">
    <citation type="journal article" date="2015" name="Genome Biol. Evol.">
        <title>Characterization of Three Mycobacterium spp. with Potential Use in Bioremediation by Genome Sequencing and Comparative Genomics.</title>
        <authorList>
            <person name="Das S."/>
            <person name="Pettersson B.M."/>
            <person name="Behra P.R."/>
            <person name="Ramesh M."/>
            <person name="Dasgupta S."/>
            <person name="Bhattacharya A."/>
            <person name="Kirsebom L.A."/>
        </authorList>
    </citation>
    <scope>NUCLEOTIDE SEQUENCE [LARGE SCALE GENOMIC DNA]</scope>
    <source>
        <strain evidence="14 15">DSM 43826</strain>
    </source>
</reference>
<comment type="function">
    <text evidence="11">Acts as a transcriptional regulator. Probably redox-responsive. The apo- but not holo-form probably binds DNA.</text>
</comment>
<evidence type="ECO:0000256" key="11">
    <source>
        <dbReference type="HAMAP-Rule" id="MF_01479"/>
    </source>
</evidence>
<dbReference type="GO" id="GO:0047134">
    <property type="term" value="F:protein-disulfide reductase [NAD(P)H] activity"/>
    <property type="evidence" value="ECO:0007669"/>
    <property type="project" value="TreeGrafter"/>
</dbReference>
<proteinExistence type="inferred from homology"/>
<feature type="region of interest" description="Disordered" evidence="12">
    <location>
        <begin position="213"/>
        <end position="249"/>
    </location>
</feature>
<dbReference type="PROSITE" id="PS51674">
    <property type="entry name" value="4FE4S_WBL"/>
    <property type="match status" value="1"/>
</dbReference>
<evidence type="ECO:0000259" key="13">
    <source>
        <dbReference type="PROSITE" id="PS51674"/>
    </source>
</evidence>
<feature type="compositionally biased region" description="Acidic residues" evidence="12">
    <location>
        <begin position="223"/>
        <end position="249"/>
    </location>
</feature>